<dbReference type="Gene3D" id="3.60.110.10">
    <property type="entry name" value="Carbon-nitrogen hydrolase"/>
    <property type="match status" value="1"/>
</dbReference>
<dbReference type="PANTHER" id="PTHR38686">
    <property type="entry name" value="APOLIPOPROTEIN N-ACYLTRANSFERASE"/>
    <property type="match status" value="1"/>
</dbReference>
<evidence type="ECO:0000256" key="5">
    <source>
        <dbReference type="ARBA" id="ARBA00022989"/>
    </source>
</evidence>
<dbReference type="GO" id="GO:0016410">
    <property type="term" value="F:N-acyltransferase activity"/>
    <property type="evidence" value="ECO:0007669"/>
    <property type="project" value="UniProtKB-UniRule"/>
</dbReference>
<reference evidence="11 12" key="1">
    <citation type="submission" date="2020-07" db="EMBL/GenBank/DDBJ databases">
        <title>Sequencing the genomes of 1000 actinobacteria strains.</title>
        <authorList>
            <person name="Klenk H.-P."/>
        </authorList>
    </citation>
    <scope>NUCLEOTIDE SEQUENCE [LARGE SCALE GENOMIC DNA]</scope>
    <source>
        <strain evidence="11 12">DSM 21350</strain>
    </source>
</reference>
<dbReference type="RefSeq" id="WP_179663568.1">
    <property type="nucleotide sequence ID" value="NZ_JACCBG010000001.1"/>
</dbReference>
<evidence type="ECO:0000259" key="10">
    <source>
        <dbReference type="PROSITE" id="PS50263"/>
    </source>
</evidence>
<dbReference type="InterPro" id="IPR003010">
    <property type="entry name" value="C-N_Hydrolase"/>
</dbReference>
<dbReference type="NCBIfam" id="TIGR00546">
    <property type="entry name" value="lnt"/>
    <property type="match status" value="1"/>
</dbReference>
<dbReference type="GO" id="GO:0042158">
    <property type="term" value="P:lipoprotein biosynthetic process"/>
    <property type="evidence" value="ECO:0007669"/>
    <property type="project" value="UniProtKB-UniRule"/>
</dbReference>
<dbReference type="EMBL" id="JACCBG010000001">
    <property type="protein sequence ID" value="NYD41886.1"/>
    <property type="molecule type" value="Genomic_DNA"/>
</dbReference>
<feature type="transmembrane region" description="Helical" evidence="8">
    <location>
        <begin position="144"/>
        <end position="166"/>
    </location>
</feature>
<evidence type="ECO:0000256" key="9">
    <source>
        <dbReference type="SAM" id="MobiDB-lite"/>
    </source>
</evidence>
<comment type="catalytic activity">
    <reaction evidence="8">
        <text>N-terminal S-1,2-diacyl-sn-glyceryl-L-cysteinyl-[lipoprotein] + a glycerophospholipid = N-acyl-S-1,2-diacyl-sn-glyceryl-L-cysteinyl-[lipoprotein] + a 2-acyl-sn-glycero-3-phospholipid + H(+)</text>
        <dbReference type="Rhea" id="RHEA:48228"/>
        <dbReference type="Rhea" id="RHEA-COMP:14681"/>
        <dbReference type="Rhea" id="RHEA-COMP:14684"/>
        <dbReference type="ChEBI" id="CHEBI:15378"/>
        <dbReference type="ChEBI" id="CHEBI:136912"/>
        <dbReference type="ChEBI" id="CHEBI:140656"/>
        <dbReference type="ChEBI" id="CHEBI:140657"/>
        <dbReference type="ChEBI" id="CHEBI:140660"/>
        <dbReference type="EC" id="2.3.1.269"/>
    </reaction>
</comment>
<dbReference type="InterPro" id="IPR036526">
    <property type="entry name" value="C-N_Hydrolase_sf"/>
</dbReference>
<comment type="pathway">
    <text evidence="8">Protein modification; lipoprotein biosynthesis (N-acyl transfer).</text>
</comment>
<evidence type="ECO:0000256" key="1">
    <source>
        <dbReference type="ARBA" id="ARBA00004651"/>
    </source>
</evidence>
<feature type="transmembrane region" description="Helical" evidence="8">
    <location>
        <begin position="48"/>
        <end position="66"/>
    </location>
</feature>
<evidence type="ECO:0000256" key="7">
    <source>
        <dbReference type="ARBA" id="ARBA00023315"/>
    </source>
</evidence>
<dbReference type="HAMAP" id="MF_01148">
    <property type="entry name" value="Lnt"/>
    <property type="match status" value="1"/>
</dbReference>
<keyword evidence="2 8" id="KW-1003">Cell membrane</keyword>
<dbReference type="SUPFAM" id="SSF56317">
    <property type="entry name" value="Carbon-nitrogen hydrolase"/>
    <property type="match status" value="1"/>
</dbReference>
<evidence type="ECO:0000313" key="11">
    <source>
        <dbReference type="EMBL" id="NYD41886.1"/>
    </source>
</evidence>
<sequence>MLVRTSLALVAGVLLALAFEPVAAAALVPVGVAGFVLTVRGLRPGRAWIPALVFGVGFYFTLIFWMRAVGWDAWIGLAGVEACFYALLGPVSAVLLRRRAWPLWFAAAWVAMEVIRSSWPFSGMPWGRLAFATADTPVAQALPYAGSVGVSFLLALLGALLAQLVVARPGRRVRAGVLLLGVAAVTCLPALRPWQPDVSGHATVAAVQGNVPGNGDDILYDFRQVTQNHVDATVGLAARVAAGAAPRPDFVVWPENSTAVDPFTDPQTHAGIEAASSAIGVPILVGAIVDAGPIHVLNQGIVWNPGTGAADRYSKWHPVPYGEYIPFRRFFDGKNFGRLALIPRDMLAGTRTEPLQIAGIPVADAICFDVAYDDGLYAQLSHGAQLVTVQTSNATFIHTDQIDQQFAITRLRALETGRWVVVASTNGVSGIIDPGGAVVDRAGVQTQDVLVDRVGLVDGLTPAVRLGAWTGRACLAATVLGLLLTLIPYRRRQAPATERDTPSRAVPSTADAERETRAAQ</sequence>
<evidence type="ECO:0000256" key="3">
    <source>
        <dbReference type="ARBA" id="ARBA00022679"/>
    </source>
</evidence>
<evidence type="ECO:0000256" key="2">
    <source>
        <dbReference type="ARBA" id="ARBA00022475"/>
    </source>
</evidence>
<feature type="domain" description="CN hydrolase" evidence="10">
    <location>
        <begin position="202"/>
        <end position="459"/>
    </location>
</feature>
<dbReference type="Proteomes" id="UP000535511">
    <property type="component" value="Unassembled WGS sequence"/>
</dbReference>
<keyword evidence="4 8" id="KW-0812">Transmembrane</keyword>
<dbReference type="EC" id="2.3.1.269" evidence="8"/>
<evidence type="ECO:0000256" key="8">
    <source>
        <dbReference type="HAMAP-Rule" id="MF_01148"/>
    </source>
</evidence>
<keyword evidence="7 8" id="KW-0012">Acyltransferase</keyword>
<evidence type="ECO:0000256" key="6">
    <source>
        <dbReference type="ARBA" id="ARBA00023136"/>
    </source>
</evidence>
<gene>
    <name evidence="8" type="primary">lnt</name>
    <name evidence="11" type="ORF">BJZ21_001969</name>
</gene>
<dbReference type="PROSITE" id="PS50263">
    <property type="entry name" value="CN_HYDROLASE"/>
    <property type="match status" value="1"/>
</dbReference>
<accession>A0A7Y9JB66</accession>
<comment type="similarity">
    <text evidence="8">Belongs to the CN hydrolase family. Apolipoprotein N-acyltransferase subfamily.</text>
</comment>
<keyword evidence="3 8" id="KW-0808">Transferase</keyword>
<feature type="region of interest" description="Disordered" evidence="9">
    <location>
        <begin position="494"/>
        <end position="520"/>
    </location>
</feature>
<keyword evidence="12" id="KW-1185">Reference proteome</keyword>
<organism evidence="11 12">
    <name type="scientific">Nocardioides panaciterrulae</name>
    <dbReference type="NCBI Taxonomy" id="661492"/>
    <lineage>
        <taxon>Bacteria</taxon>
        <taxon>Bacillati</taxon>
        <taxon>Actinomycetota</taxon>
        <taxon>Actinomycetes</taxon>
        <taxon>Propionibacteriales</taxon>
        <taxon>Nocardioidaceae</taxon>
        <taxon>Nocardioides</taxon>
    </lineage>
</organism>
<dbReference type="PANTHER" id="PTHR38686:SF1">
    <property type="entry name" value="APOLIPOPROTEIN N-ACYLTRANSFERASE"/>
    <property type="match status" value="1"/>
</dbReference>
<evidence type="ECO:0000256" key="4">
    <source>
        <dbReference type="ARBA" id="ARBA00022692"/>
    </source>
</evidence>
<keyword evidence="11" id="KW-0449">Lipoprotein</keyword>
<feature type="compositionally biased region" description="Basic and acidic residues" evidence="9">
    <location>
        <begin position="511"/>
        <end position="520"/>
    </location>
</feature>
<comment type="function">
    <text evidence="8">Catalyzes the phospholipid dependent N-acylation of the N-terminal cysteine of apolipoprotein, the last step in lipoprotein maturation.</text>
</comment>
<feature type="transmembrane region" description="Helical" evidence="8">
    <location>
        <begin position="173"/>
        <end position="191"/>
    </location>
</feature>
<comment type="caution">
    <text evidence="8">Lacks conserved residue(s) required for the propagation of feature annotation.</text>
</comment>
<dbReference type="GO" id="GO:0005886">
    <property type="term" value="C:plasma membrane"/>
    <property type="evidence" value="ECO:0007669"/>
    <property type="project" value="UniProtKB-SubCell"/>
</dbReference>
<evidence type="ECO:0000313" key="12">
    <source>
        <dbReference type="Proteomes" id="UP000535511"/>
    </source>
</evidence>
<dbReference type="InterPro" id="IPR045378">
    <property type="entry name" value="LNT_N"/>
</dbReference>
<name>A0A7Y9JB66_9ACTN</name>
<protein>
    <recommendedName>
        <fullName evidence="8">Apolipoprotein N-acyltransferase</fullName>
        <shortName evidence="8">ALP N-acyltransferase</shortName>
        <ecNumber evidence="8">2.3.1.269</ecNumber>
    </recommendedName>
</protein>
<comment type="subcellular location">
    <subcellularLocation>
        <location evidence="1 8">Cell membrane</location>
        <topology evidence="1 8">Multi-pass membrane protein</topology>
    </subcellularLocation>
</comment>
<feature type="transmembrane region" description="Helical" evidence="8">
    <location>
        <begin position="73"/>
        <end position="96"/>
    </location>
</feature>
<dbReference type="AlphaFoldDB" id="A0A7Y9JB66"/>
<keyword evidence="5 8" id="KW-1133">Transmembrane helix</keyword>
<dbReference type="UniPathway" id="UPA00666"/>
<comment type="caution">
    <text evidence="11">The sequence shown here is derived from an EMBL/GenBank/DDBJ whole genome shotgun (WGS) entry which is preliminary data.</text>
</comment>
<proteinExistence type="inferred from homology"/>
<dbReference type="Pfam" id="PF00795">
    <property type="entry name" value="CN_hydrolase"/>
    <property type="match status" value="1"/>
</dbReference>
<dbReference type="Pfam" id="PF20154">
    <property type="entry name" value="LNT_N"/>
    <property type="match status" value="1"/>
</dbReference>
<dbReference type="InterPro" id="IPR004563">
    <property type="entry name" value="Apolipo_AcylTrfase"/>
</dbReference>
<dbReference type="CDD" id="cd07571">
    <property type="entry name" value="ALP_N-acyl_transferase"/>
    <property type="match status" value="1"/>
</dbReference>
<keyword evidence="6 8" id="KW-0472">Membrane</keyword>